<dbReference type="SUPFAM" id="SSF56214">
    <property type="entry name" value="4'-phosphopantetheinyl transferase"/>
    <property type="match status" value="1"/>
</dbReference>
<dbReference type="Gene3D" id="3.90.470.20">
    <property type="entry name" value="4'-phosphopantetheinyl transferase domain"/>
    <property type="match status" value="1"/>
</dbReference>
<dbReference type="EMBL" id="LOJF01000001">
    <property type="protein sequence ID" value="KUH59196.1"/>
    <property type="molecule type" value="Genomic_DNA"/>
</dbReference>
<comment type="caution">
    <text evidence="1">The sequence shown here is derived from an EMBL/GenBank/DDBJ whole genome shotgun (WGS) entry which is preliminary data.</text>
</comment>
<reference evidence="1 2" key="1">
    <citation type="submission" date="2015-12" db="EMBL/GenBank/DDBJ databases">
        <title>Draft Genome Sequence of Olsenella scatoligenes SK9K4T; a Producer of 3-Methylindole- (skatole) and 4-Methylphenol- (p-cresol) Isolated from Pig Feces.</title>
        <authorList>
            <person name="Li X."/>
            <person name="Borg B."/>
            <person name="Canibe N."/>
        </authorList>
    </citation>
    <scope>NUCLEOTIDE SEQUENCE [LARGE SCALE GENOMIC DNA]</scope>
    <source>
        <strain evidence="1 2">SK9K4</strain>
    </source>
</reference>
<dbReference type="OrthoDB" id="3192771at2"/>
<dbReference type="InterPro" id="IPR037143">
    <property type="entry name" value="4-PPantetheinyl_Trfase_dom_sf"/>
</dbReference>
<accession>A0A100YWW9</accession>
<dbReference type="GO" id="GO:0000287">
    <property type="term" value="F:magnesium ion binding"/>
    <property type="evidence" value="ECO:0007669"/>
    <property type="project" value="InterPro"/>
</dbReference>
<gene>
    <name evidence="1" type="ORF">AUL39_02370</name>
</gene>
<dbReference type="STRING" id="1299998.AUL39_02370"/>
<keyword evidence="2" id="KW-1185">Reference proteome</keyword>
<organism evidence="1 2">
    <name type="scientific">Tractidigestivibacter scatoligenes</name>
    <name type="common">Olsenella scatoligenes</name>
    <dbReference type="NCBI Taxonomy" id="1299998"/>
    <lineage>
        <taxon>Bacteria</taxon>
        <taxon>Bacillati</taxon>
        <taxon>Actinomycetota</taxon>
        <taxon>Coriobacteriia</taxon>
        <taxon>Coriobacteriales</taxon>
        <taxon>Atopobiaceae</taxon>
        <taxon>Tractidigestivibacter</taxon>
    </lineage>
</organism>
<dbReference type="AlphaFoldDB" id="A0A100YWW9"/>
<proteinExistence type="predicted"/>
<name>A0A100YWW9_TRASO</name>
<evidence type="ECO:0000313" key="2">
    <source>
        <dbReference type="Proteomes" id="UP000054078"/>
    </source>
</evidence>
<dbReference type="GO" id="GO:0008897">
    <property type="term" value="F:holo-[acyl-carrier-protein] synthase activity"/>
    <property type="evidence" value="ECO:0007669"/>
    <property type="project" value="InterPro"/>
</dbReference>
<dbReference type="Proteomes" id="UP000054078">
    <property type="component" value="Unassembled WGS sequence"/>
</dbReference>
<protein>
    <submittedName>
        <fullName evidence="1">Uncharacterized protein</fullName>
    </submittedName>
</protein>
<evidence type="ECO:0000313" key="1">
    <source>
        <dbReference type="EMBL" id="KUH59196.1"/>
    </source>
</evidence>
<sequence length="137" mass="14008">MDRGTYATGTQLMRITRAQELLASANNPLVHLLTSAELAQANTRENPAEYVAGHLAAKGAATDALDQLLPPGTTIDPLELETLDATSGAPTCTVRGRLAAVLAAHGMKPPLISITNEAGAALATAVAWAHATGSDNA</sequence>
<dbReference type="RefSeq" id="WP_059053215.1">
    <property type="nucleotide sequence ID" value="NZ_LOJF01000001.1"/>
</dbReference>